<sequence>MSGIARGPGQAPGLARAPSARPSVCIISHAHPDFSKGGGETAAYRQYQTLAGEGWRASFVSAIELPNGQSPADRGESFARYGESEYLYAVGGMEDDRLWWRSAEERRALVRLLAGLKADVYHFHHYWRVGLDLVAELAEARPDARMVVTLHEMLAICSHHGQMIRTRSRELCRKETAQRCLTCFPDQTLERLRLRKALMLSGLRHFQQFIYPSHFIAERYRAWGLSPDHATVLENYLGDDLLAQPRRRSDSARLSARFAFFGQPTEFKGLDVLIPAFATAVAEDPSIGLLVYGATEAETLRFFPHLEKAIEVAGDRLTFAGRYDAADVLGLMTGVGWVVMPSIWWENSPVVIQEARRAGTPLIVSGIGGMAEKVQEGVDGLHFRAGSAPDLARALLQAAEPETHERLAGSVRDVIGRDEFVGALRAIYDGEERRDVRAA</sequence>
<protein>
    <submittedName>
        <fullName evidence="4">Glycosyltransferase</fullName>
        <ecNumber evidence="4">2.4.-.-</ecNumber>
    </submittedName>
</protein>
<dbReference type="PANTHER" id="PTHR12526">
    <property type="entry name" value="GLYCOSYLTRANSFERASE"/>
    <property type="match status" value="1"/>
</dbReference>
<accession>A0A940S5T6</accession>
<comment type="caution">
    <text evidence="4">The sequence shown here is derived from an EMBL/GenBank/DDBJ whole genome shotgun (WGS) entry which is preliminary data.</text>
</comment>
<organism evidence="4 5">
    <name type="scientific">Roseomonas indoligenes</name>
    <dbReference type="NCBI Taxonomy" id="2820811"/>
    <lineage>
        <taxon>Bacteria</taxon>
        <taxon>Pseudomonadati</taxon>
        <taxon>Pseudomonadota</taxon>
        <taxon>Alphaproteobacteria</taxon>
        <taxon>Acetobacterales</taxon>
        <taxon>Roseomonadaceae</taxon>
        <taxon>Roseomonas</taxon>
    </lineage>
</organism>
<keyword evidence="5" id="KW-1185">Reference proteome</keyword>
<proteinExistence type="predicted"/>
<feature type="domain" description="Glycosyltransferase subfamily 4-like N-terminal" evidence="3">
    <location>
        <begin position="37"/>
        <end position="235"/>
    </location>
</feature>
<dbReference type="AlphaFoldDB" id="A0A940S5T6"/>
<dbReference type="EC" id="2.4.-.-" evidence="4"/>
<evidence type="ECO:0000259" key="3">
    <source>
        <dbReference type="Pfam" id="PF13439"/>
    </source>
</evidence>
<dbReference type="GO" id="GO:0016757">
    <property type="term" value="F:glycosyltransferase activity"/>
    <property type="evidence" value="ECO:0007669"/>
    <property type="project" value="UniProtKB-KW"/>
</dbReference>
<dbReference type="InterPro" id="IPR028098">
    <property type="entry name" value="Glyco_trans_4-like_N"/>
</dbReference>
<reference evidence="4" key="1">
    <citation type="submission" date="2021-03" db="EMBL/GenBank/DDBJ databases">
        <authorList>
            <person name="So Y."/>
        </authorList>
    </citation>
    <scope>NUCLEOTIDE SEQUENCE</scope>
    <source>
        <strain evidence="4">SG15</strain>
    </source>
</reference>
<dbReference type="PANTHER" id="PTHR12526:SF510">
    <property type="entry name" value="D-INOSITOL 3-PHOSPHATE GLYCOSYLTRANSFERASE"/>
    <property type="match status" value="1"/>
</dbReference>
<dbReference type="RefSeq" id="WP_209375580.1">
    <property type="nucleotide sequence ID" value="NZ_JAGIZA010000012.1"/>
</dbReference>
<evidence type="ECO:0000256" key="2">
    <source>
        <dbReference type="ARBA" id="ARBA00022679"/>
    </source>
</evidence>
<dbReference type="Gene3D" id="3.40.50.2000">
    <property type="entry name" value="Glycogen Phosphorylase B"/>
    <property type="match status" value="2"/>
</dbReference>
<gene>
    <name evidence="4" type="ORF">J5Y10_18525</name>
</gene>
<dbReference type="Proteomes" id="UP000677537">
    <property type="component" value="Unassembled WGS sequence"/>
</dbReference>
<evidence type="ECO:0000313" key="4">
    <source>
        <dbReference type="EMBL" id="MBP0494786.1"/>
    </source>
</evidence>
<evidence type="ECO:0000256" key="1">
    <source>
        <dbReference type="ARBA" id="ARBA00022676"/>
    </source>
</evidence>
<dbReference type="Pfam" id="PF13439">
    <property type="entry name" value="Glyco_transf_4"/>
    <property type="match status" value="1"/>
</dbReference>
<dbReference type="EMBL" id="JAGIZA010000012">
    <property type="protein sequence ID" value="MBP0494786.1"/>
    <property type="molecule type" value="Genomic_DNA"/>
</dbReference>
<dbReference type="SUPFAM" id="SSF53756">
    <property type="entry name" value="UDP-Glycosyltransferase/glycogen phosphorylase"/>
    <property type="match status" value="1"/>
</dbReference>
<evidence type="ECO:0000313" key="5">
    <source>
        <dbReference type="Proteomes" id="UP000677537"/>
    </source>
</evidence>
<name>A0A940S5T6_9PROT</name>
<dbReference type="Pfam" id="PF13692">
    <property type="entry name" value="Glyco_trans_1_4"/>
    <property type="match status" value="1"/>
</dbReference>
<keyword evidence="2 4" id="KW-0808">Transferase</keyword>
<keyword evidence="1 4" id="KW-0328">Glycosyltransferase</keyword>